<dbReference type="FunFam" id="3.30.70.360:FF:000001">
    <property type="entry name" value="N-acetyldiaminopimelate deacetylase"/>
    <property type="match status" value="1"/>
</dbReference>
<evidence type="ECO:0000256" key="3">
    <source>
        <dbReference type="ARBA" id="ARBA00022915"/>
    </source>
</evidence>
<comment type="cofactor">
    <cofactor evidence="5">
        <name>Mn(2+)</name>
        <dbReference type="ChEBI" id="CHEBI:29035"/>
    </cofactor>
    <text evidence="5">The Mn(2+) ion enhances activity.</text>
</comment>
<dbReference type="GO" id="GO:0050118">
    <property type="term" value="F:N-acetyldiaminopimelate deacetylase activity"/>
    <property type="evidence" value="ECO:0007669"/>
    <property type="project" value="TreeGrafter"/>
</dbReference>
<feature type="binding site" evidence="5">
    <location>
        <position position="349"/>
    </location>
    <ligand>
        <name>Mn(2+)</name>
        <dbReference type="ChEBI" id="CHEBI:29035"/>
        <label>2</label>
    </ligand>
</feature>
<keyword evidence="5" id="KW-0464">Manganese</keyword>
<dbReference type="SUPFAM" id="SSF55031">
    <property type="entry name" value="Bacterial exopeptidase dimerisation domain"/>
    <property type="match status" value="1"/>
</dbReference>
<organism evidence="7 8">
    <name type="scientific">Vagococcus lutrae</name>
    <dbReference type="NCBI Taxonomy" id="81947"/>
    <lineage>
        <taxon>Bacteria</taxon>
        <taxon>Bacillati</taxon>
        <taxon>Bacillota</taxon>
        <taxon>Bacilli</taxon>
        <taxon>Lactobacillales</taxon>
        <taxon>Enterococcaceae</taxon>
        <taxon>Vagococcus</taxon>
    </lineage>
</organism>
<sequence>MITEEELKSIRRALHKIPEIGLKEYKTHEYLITFIRHLPTEHLEIRVDETAVLVKVKGIVGKHTVAWRTDIDGLPILEQTDVEFSSEHTGYMHACGHDVHMTLALGLLHYLSHHPIEHDVVFFFQPAEENEAGAKRYLERDIFKGWEPDEIYALHVNPSLPIGMISTRVGSFAAGDCEFRICLKGKSGHGASPHLANDMIVASASLIQQVQSIVSRNVNPLEEAVITIGSIHGGEATNVIADEVTLRGSIRTLTPELNLLTQNRLKTLVKGIGISYDCDATIELDQKGYVPVINDKKTTNRLIEAAKNSQFVQFEECLPALIAEDFGYLLAHFPGTIFWMGAECEYPLHHEKMLVNEACLMPTLDFLIEYFTSKLTF</sequence>
<dbReference type="InterPro" id="IPR011650">
    <property type="entry name" value="Peptidase_M20_dimer"/>
</dbReference>
<feature type="binding site" evidence="5">
    <location>
        <position position="129"/>
    </location>
    <ligand>
        <name>Mn(2+)</name>
        <dbReference type="ChEBI" id="CHEBI:29035"/>
        <label>2</label>
    </ligand>
</feature>
<feature type="binding site" evidence="5">
    <location>
        <position position="155"/>
    </location>
    <ligand>
        <name>Mn(2+)</name>
        <dbReference type="ChEBI" id="CHEBI:29035"/>
        <label>2</label>
    </ligand>
</feature>
<dbReference type="PIRSF" id="PIRSF005962">
    <property type="entry name" value="Pept_M20D_amidohydro"/>
    <property type="match status" value="1"/>
</dbReference>
<evidence type="ECO:0000313" key="7">
    <source>
        <dbReference type="EMBL" id="WCG22366.1"/>
    </source>
</evidence>
<dbReference type="EMBL" id="CP116507">
    <property type="protein sequence ID" value="WCG22366.1"/>
    <property type="molecule type" value="Genomic_DNA"/>
</dbReference>
<protein>
    <submittedName>
        <fullName evidence="7">N-acetyldiaminopimelate deacetylase</fullName>
    </submittedName>
</protein>
<dbReference type="Proteomes" id="UP001179600">
    <property type="component" value="Chromosome"/>
</dbReference>
<reference evidence="7" key="1">
    <citation type="submission" date="2023-01" db="EMBL/GenBank/DDBJ databases">
        <title>Oxazolidinone resistance genes in florfenicol resistant enterococci from beef cattle and veal calves at slaughter.</title>
        <authorList>
            <person name="Biggel M."/>
        </authorList>
    </citation>
    <scope>NUCLEOTIDE SEQUENCE</scope>
    <source>
        <strain evidence="7">K204-1</strain>
    </source>
</reference>
<dbReference type="AlphaFoldDB" id="A0AAE9XEP8"/>
<evidence type="ECO:0000256" key="4">
    <source>
        <dbReference type="ARBA" id="ARBA00023154"/>
    </source>
</evidence>
<evidence type="ECO:0000256" key="5">
    <source>
        <dbReference type="PIRSR" id="PIRSR005962-1"/>
    </source>
</evidence>
<dbReference type="PANTHER" id="PTHR11014">
    <property type="entry name" value="PEPTIDASE M20 FAMILY MEMBER"/>
    <property type="match status" value="1"/>
</dbReference>
<dbReference type="NCBIfam" id="TIGR01891">
    <property type="entry name" value="amidohydrolases"/>
    <property type="match status" value="1"/>
</dbReference>
<feature type="binding site" evidence="5">
    <location>
        <position position="95"/>
    </location>
    <ligand>
        <name>Mn(2+)</name>
        <dbReference type="ChEBI" id="CHEBI:29035"/>
        <label>2</label>
    </ligand>
</feature>
<evidence type="ECO:0000256" key="1">
    <source>
        <dbReference type="ARBA" id="ARBA00022605"/>
    </source>
</evidence>
<dbReference type="RefSeq" id="WP_272163219.1">
    <property type="nucleotide sequence ID" value="NZ_CP116507.1"/>
</dbReference>
<keyword evidence="3" id="KW-0220">Diaminopimelate biosynthesis</keyword>
<dbReference type="InterPro" id="IPR036264">
    <property type="entry name" value="Bact_exopeptidase_dim_dom"/>
</dbReference>
<evidence type="ECO:0000313" key="8">
    <source>
        <dbReference type="Proteomes" id="UP001179600"/>
    </source>
</evidence>
<dbReference type="GO" id="GO:0046872">
    <property type="term" value="F:metal ion binding"/>
    <property type="evidence" value="ECO:0007669"/>
    <property type="project" value="UniProtKB-KW"/>
</dbReference>
<evidence type="ECO:0000256" key="2">
    <source>
        <dbReference type="ARBA" id="ARBA00022801"/>
    </source>
</evidence>
<keyword evidence="5" id="KW-0479">Metal-binding</keyword>
<keyword evidence="1" id="KW-0028">Amino-acid biosynthesis</keyword>
<dbReference type="GO" id="GO:0009085">
    <property type="term" value="P:lysine biosynthetic process"/>
    <property type="evidence" value="ECO:0007669"/>
    <property type="project" value="UniProtKB-KW"/>
</dbReference>
<dbReference type="InterPro" id="IPR017439">
    <property type="entry name" value="Amidohydrolase"/>
</dbReference>
<dbReference type="CDD" id="cd05670">
    <property type="entry name" value="M20_Acy1_YkuR-like"/>
    <property type="match status" value="1"/>
</dbReference>
<accession>A0AAE9XEP8</accession>
<feature type="binding site" evidence="5">
    <location>
        <position position="97"/>
    </location>
    <ligand>
        <name>Mn(2+)</name>
        <dbReference type="ChEBI" id="CHEBI:29035"/>
        <label>2</label>
    </ligand>
</feature>
<feature type="domain" description="Peptidase M20 dimerisation" evidence="6">
    <location>
        <begin position="177"/>
        <end position="256"/>
    </location>
</feature>
<dbReference type="Gene3D" id="3.30.70.360">
    <property type="match status" value="1"/>
</dbReference>
<evidence type="ECO:0000259" key="6">
    <source>
        <dbReference type="Pfam" id="PF07687"/>
    </source>
</evidence>
<keyword evidence="4" id="KW-0457">Lysine biosynthesis</keyword>
<dbReference type="SUPFAM" id="SSF53187">
    <property type="entry name" value="Zn-dependent exopeptidases"/>
    <property type="match status" value="1"/>
</dbReference>
<dbReference type="Gene3D" id="3.40.630.10">
    <property type="entry name" value="Zn peptidases"/>
    <property type="match status" value="1"/>
</dbReference>
<dbReference type="Pfam" id="PF01546">
    <property type="entry name" value="Peptidase_M20"/>
    <property type="match status" value="1"/>
</dbReference>
<dbReference type="GO" id="GO:0019877">
    <property type="term" value="P:diaminopimelate biosynthetic process"/>
    <property type="evidence" value="ECO:0007669"/>
    <property type="project" value="UniProtKB-KW"/>
</dbReference>
<dbReference type="PANTHER" id="PTHR11014:SF98">
    <property type="entry name" value="N-ACETYLDIAMINOPIMELATE DEACETYLASE"/>
    <property type="match status" value="1"/>
</dbReference>
<dbReference type="Pfam" id="PF07687">
    <property type="entry name" value="M20_dimer"/>
    <property type="match status" value="1"/>
</dbReference>
<dbReference type="InterPro" id="IPR002933">
    <property type="entry name" value="Peptidase_M20"/>
</dbReference>
<gene>
    <name evidence="7" type="ORF">PML95_08185</name>
</gene>
<name>A0AAE9XEP8_9ENTE</name>
<keyword evidence="2" id="KW-0378">Hydrolase</keyword>
<proteinExistence type="predicted"/>